<keyword evidence="4 6" id="KW-0479">Metal-binding</keyword>
<proteinExistence type="inferred from homology"/>
<keyword evidence="2 6" id="KW-0813">Transport</keyword>
<feature type="binding site" description="distal binding residue" evidence="8">
    <location>
        <position position="74"/>
    </location>
    <ligand>
        <name>heme</name>
        <dbReference type="ChEBI" id="CHEBI:30413"/>
    </ligand>
    <ligandPart>
        <name>Fe</name>
        <dbReference type="ChEBI" id="CHEBI:18248"/>
    </ligandPart>
</feature>
<dbReference type="CDD" id="cd00454">
    <property type="entry name" value="TrHb1_N"/>
    <property type="match status" value="1"/>
</dbReference>
<comment type="cofactor">
    <cofactor evidence="7">
        <name>heme</name>
        <dbReference type="ChEBI" id="CHEBI:30413"/>
    </cofactor>
    <text evidence="7">Binds 1 heme group per subunit.</text>
</comment>
<evidence type="ECO:0000313" key="10">
    <source>
        <dbReference type="Proteomes" id="UP000316095"/>
    </source>
</evidence>
<dbReference type="Pfam" id="PF01152">
    <property type="entry name" value="Bac_globin"/>
    <property type="match status" value="1"/>
</dbReference>
<dbReference type="InterPro" id="IPR009050">
    <property type="entry name" value="Globin-like_sf"/>
</dbReference>
<comment type="caution">
    <text evidence="9">The sequence shown here is derived from an EMBL/GenBank/DDBJ whole genome shotgun (WGS) entry which is preliminary data.</text>
</comment>
<gene>
    <name evidence="9" type="ORF">Pan54_32490</name>
</gene>
<dbReference type="InterPro" id="IPR001486">
    <property type="entry name" value="Hemoglobin_trunc"/>
</dbReference>
<evidence type="ECO:0000256" key="4">
    <source>
        <dbReference type="ARBA" id="ARBA00022723"/>
    </source>
</evidence>
<evidence type="ECO:0000313" key="9">
    <source>
        <dbReference type="EMBL" id="TWT62507.1"/>
    </source>
</evidence>
<evidence type="ECO:0000256" key="1">
    <source>
        <dbReference type="ARBA" id="ARBA00009660"/>
    </source>
</evidence>
<dbReference type="Proteomes" id="UP000316095">
    <property type="component" value="Unassembled WGS sequence"/>
</dbReference>
<dbReference type="AlphaFoldDB" id="A0A5C5XHE0"/>
<dbReference type="GO" id="GO:0020037">
    <property type="term" value="F:heme binding"/>
    <property type="evidence" value="ECO:0007669"/>
    <property type="project" value="InterPro"/>
</dbReference>
<dbReference type="GO" id="GO:0019825">
    <property type="term" value="F:oxygen binding"/>
    <property type="evidence" value="ECO:0007669"/>
    <property type="project" value="InterPro"/>
</dbReference>
<comment type="similarity">
    <text evidence="1 6">Belongs to the truncated hemoglobin family. Group I subfamily.</text>
</comment>
<protein>
    <recommendedName>
        <fullName evidence="6">Group 1 truncated hemoglobin</fullName>
    </recommendedName>
</protein>
<dbReference type="OrthoDB" id="9795814at2"/>
<evidence type="ECO:0000256" key="2">
    <source>
        <dbReference type="ARBA" id="ARBA00022448"/>
    </source>
</evidence>
<sequence>MNSNEETLYYRLGGSKEIRQIIDDMYDLVLADPLLSGFFENVDMPKQRQMQSEFIAAALGGPEKYGGLDLPYAHAGRGITSKHLTAFVGHLLTVLENRGVSDNDIHGVVSRINTYANDITGATSSDG</sequence>
<evidence type="ECO:0000256" key="5">
    <source>
        <dbReference type="ARBA" id="ARBA00023004"/>
    </source>
</evidence>
<dbReference type="GO" id="GO:0046872">
    <property type="term" value="F:metal ion binding"/>
    <property type="evidence" value="ECO:0007669"/>
    <property type="project" value="UniProtKB-UniRule"/>
</dbReference>
<keyword evidence="3 6" id="KW-0349">Heme</keyword>
<accession>A0A5C5XHE0</accession>
<evidence type="ECO:0000256" key="3">
    <source>
        <dbReference type="ARBA" id="ARBA00022617"/>
    </source>
</evidence>
<name>A0A5C5XHE0_9PLAN</name>
<reference evidence="9 10" key="1">
    <citation type="submission" date="2019-02" db="EMBL/GenBank/DDBJ databases">
        <title>Deep-cultivation of Planctomycetes and their phenomic and genomic characterization uncovers novel biology.</title>
        <authorList>
            <person name="Wiegand S."/>
            <person name="Jogler M."/>
            <person name="Boedeker C."/>
            <person name="Pinto D."/>
            <person name="Vollmers J."/>
            <person name="Rivas-Marin E."/>
            <person name="Kohn T."/>
            <person name="Peeters S.H."/>
            <person name="Heuer A."/>
            <person name="Rast P."/>
            <person name="Oberbeckmann S."/>
            <person name="Bunk B."/>
            <person name="Jeske O."/>
            <person name="Meyerdierks A."/>
            <person name="Storesund J.E."/>
            <person name="Kallscheuer N."/>
            <person name="Luecker S."/>
            <person name="Lage O.M."/>
            <person name="Pohl T."/>
            <person name="Merkel B.J."/>
            <person name="Hornburger P."/>
            <person name="Mueller R.-W."/>
            <person name="Bruemmer F."/>
            <person name="Labrenz M."/>
            <person name="Spormann A.M."/>
            <person name="Op Den Camp H."/>
            <person name="Overmann J."/>
            <person name="Amann R."/>
            <person name="Jetten M.S.M."/>
            <person name="Mascher T."/>
            <person name="Medema M.H."/>
            <person name="Devos D.P."/>
            <person name="Kaster A.-K."/>
            <person name="Ovreas L."/>
            <person name="Rohde M."/>
            <person name="Galperin M.Y."/>
            <person name="Jogler C."/>
        </authorList>
    </citation>
    <scope>NUCLEOTIDE SEQUENCE [LARGE SCALE GENOMIC DNA]</scope>
    <source>
        <strain evidence="9 10">Pan54</strain>
    </source>
</reference>
<feature type="binding site" description="proximal binding residue" evidence="7">
    <location>
        <position position="74"/>
    </location>
    <ligand>
        <name>heme</name>
        <dbReference type="ChEBI" id="CHEBI:30413"/>
    </ligand>
    <ligandPart>
        <name>Fe</name>
        <dbReference type="ChEBI" id="CHEBI:18248"/>
    </ligandPart>
</feature>
<dbReference type="RefSeq" id="WP_146504354.1">
    <property type="nucleotide sequence ID" value="NZ_SJPG01000001.1"/>
</dbReference>
<organism evidence="9 10">
    <name type="scientific">Rubinisphaera italica</name>
    <dbReference type="NCBI Taxonomy" id="2527969"/>
    <lineage>
        <taxon>Bacteria</taxon>
        <taxon>Pseudomonadati</taxon>
        <taxon>Planctomycetota</taxon>
        <taxon>Planctomycetia</taxon>
        <taxon>Planctomycetales</taxon>
        <taxon>Planctomycetaceae</taxon>
        <taxon>Rubinisphaera</taxon>
    </lineage>
</organism>
<dbReference type="Gene3D" id="1.10.490.10">
    <property type="entry name" value="Globins"/>
    <property type="match status" value="1"/>
</dbReference>
<evidence type="ECO:0000256" key="7">
    <source>
        <dbReference type="PIRSR" id="PIRSR002030-1"/>
    </source>
</evidence>
<keyword evidence="6" id="KW-0561">Oxygen transport</keyword>
<dbReference type="SUPFAM" id="SSF46458">
    <property type="entry name" value="Globin-like"/>
    <property type="match status" value="1"/>
</dbReference>
<evidence type="ECO:0000256" key="6">
    <source>
        <dbReference type="PIRNR" id="PIRNR002030"/>
    </source>
</evidence>
<dbReference type="GO" id="GO:0005344">
    <property type="term" value="F:oxygen carrier activity"/>
    <property type="evidence" value="ECO:0007669"/>
    <property type="project" value="UniProtKB-UniRule"/>
</dbReference>
<evidence type="ECO:0000256" key="8">
    <source>
        <dbReference type="PIRSR" id="PIRSR601486-1"/>
    </source>
</evidence>
<dbReference type="EMBL" id="SJPG01000001">
    <property type="protein sequence ID" value="TWT62507.1"/>
    <property type="molecule type" value="Genomic_DNA"/>
</dbReference>
<dbReference type="InterPro" id="IPR016339">
    <property type="entry name" value="Hemoglobin_trunc_I"/>
</dbReference>
<keyword evidence="10" id="KW-1185">Reference proteome</keyword>
<keyword evidence="5 6" id="KW-0408">Iron</keyword>
<dbReference type="InterPro" id="IPR012292">
    <property type="entry name" value="Globin/Proto"/>
</dbReference>
<dbReference type="PIRSF" id="PIRSF002030">
    <property type="entry name" value="Globin_Protozoa/Cyanobacteria"/>
    <property type="match status" value="1"/>
</dbReference>